<dbReference type="Pfam" id="PF13715">
    <property type="entry name" value="CarbopepD_reg_2"/>
    <property type="match status" value="1"/>
</dbReference>
<name>A0A2I7SER4_9FLAO</name>
<dbReference type="InterPro" id="IPR008969">
    <property type="entry name" value="CarboxyPept-like_regulatory"/>
</dbReference>
<keyword evidence="1" id="KW-0812">Transmembrane</keyword>
<gene>
    <name evidence="2" type="ORF">C1A40_02390</name>
</gene>
<evidence type="ECO:0000256" key="1">
    <source>
        <dbReference type="SAM" id="Phobius"/>
    </source>
</evidence>
<keyword evidence="1" id="KW-0472">Membrane</keyword>
<dbReference type="RefSeq" id="WP_102994501.1">
    <property type="nucleotide sequence ID" value="NZ_CP025938.1"/>
</dbReference>
<accession>A0A2I7SER4</accession>
<reference evidence="3" key="1">
    <citation type="submission" date="2018-01" db="EMBL/GenBank/DDBJ databases">
        <title>Complete genome of Tamlana sp. UJ94.</title>
        <authorList>
            <person name="Jung J."/>
            <person name="Chung D."/>
            <person name="Bae S.S."/>
            <person name="Baek K."/>
        </authorList>
    </citation>
    <scope>NUCLEOTIDE SEQUENCE [LARGE SCALE GENOMIC DNA]</scope>
    <source>
        <strain evidence="3">UJ94</strain>
    </source>
</reference>
<feature type="transmembrane region" description="Helical" evidence="1">
    <location>
        <begin position="95"/>
        <end position="113"/>
    </location>
</feature>
<dbReference type="KEGG" id="taj:C1A40_02390"/>
<dbReference type="Proteomes" id="UP000236592">
    <property type="component" value="Chromosome"/>
</dbReference>
<sequence>MLIKGRLQDIYGNPLPEAHILVGNNGTTANENGEFEISANENDVVKFSYLGMETHVTTASEIEPVTILQDTAIGLDPTIITNKPTVEKTPFWKTTAFKIGVGAFIIAIIYLAAKNRKSTETNYASVDL</sequence>
<organism evidence="2 3">
    <name type="scientific">Pseudotamlana carrageenivorans</name>
    <dbReference type="NCBI Taxonomy" id="2069432"/>
    <lineage>
        <taxon>Bacteria</taxon>
        <taxon>Pseudomonadati</taxon>
        <taxon>Bacteroidota</taxon>
        <taxon>Flavobacteriia</taxon>
        <taxon>Flavobacteriales</taxon>
        <taxon>Flavobacteriaceae</taxon>
        <taxon>Pseudotamlana</taxon>
    </lineage>
</organism>
<keyword evidence="3" id="KW-1185">Reference proteome</keyword>
<evidence type="ECO:0000313" key="3">
    <source>
        <dbReference type="Proteomes" id="UP000236592"/>
    </source>
</evidence>
<dbReference type="EMBL" id="CP025938">
    <property type="protein sequence ID" value="AUS04391.1"/>
    <property type="molecule type" value="Genomic_DNA"/>
</dbReference>
<dbReference type="OrthoDB" id="914976at2"/>
<evidence type="ECO:0000313" key="2">
    <source>
        <dbReference type="EMBL" id="AUS04391.1"/>
    </source>
</evidence>
<keyword evidence="1" id="KW-1133">Transmembrane helix</keyword>
<dbReference type="SUPFAM" id="SSF49464">
    <property type="entry name" value="Carboxypeptidase regulatory domain-like"/>
    <property type="match status" value="1"/>
</dbReference>
<dbReference type="AlphaFoldDB" id="A0A2I7SER4"/>
<proteinExistence type="predicted"/>
<evidence type="ECO:0008006" key="4">
    <source>
        <dbReference type="Google" id="ProtNLM"/>
    </source>
</evidence>
<protein>
    <recommendedName>
        <fullName evidence="4">TonB-dependent receptor</fullName>
    </recommendedName>
</protein>